<accession>A0A074M9J1</accession>
<organism evidence="2 3">
    <name type="scientific">Erythrobacter longus</name>
    <dbReference type="NCBI Taxonomy" id="1044"/>
    <lineage>
        <taxon>Bacteria</taxon>
        <taxon>Pseudomonadati</taxon>
        <taxon>Pseudomonadota</taxon>
        <taxon>Alphaproteobacteria</taxon>
        <taxon>Sphingomonadales</taxon>
        <taxon>Erythrobacteraceae</taxon>
        <taxon>Erythrobacter/Porphyrobacter group</taxon>
        <taxon>Erythrobacter</taxon>
    </lineage>
</organism>
<dbReference type="eggNOG" id="ENOG50310X3">
    <property type="taxonomic scope" value="Bacteria"/>
</dbReference>
<keyword evidence="3" id="KW-1185">Reference proteome</keyword>
<evidence type="ECO:0000313" key="2">
    <source>
        <dbReference type="EMBL" id="KEO90079.1"/>
    </source>
</evidence>
<feature type="chain" id="PRO_5001698611" description="Lipoprotein" evidence="1">
    <location>
        <begin position="19"/>
        <end position="121"/>
    </location>
</feature>
<dbReference type="Proteomes" id="UP000027647">
    <property type="component" value="Unassembled WGS sequence"/>
</dbReference>
<gene>
    <name evidence="2" type="ORF">EH31_08280</name>
</gene>
<dbReference type="STRING" id="1044.EH31_08280"/>
<evidence type="ECO:0008006" key="4">
    <source>
        <dbReference type="Google" id="ProtNLM"/>
    </source>
</evidence>
<evidence type="ECO:0000313" key="3">
    <source>
        <dbReference type="Proteomes" id="UP000027647"/>
    </source>
</evidence>
<dbReference type="AlphaFoldDB" id="A0A074M9J1"/>
<protein>
    <recommendedName>
        <fullName evidence="4">Lipoprotein</fullName>
    </recommendedName>
</protein>
<name>A0A074M9J1_ERYLO</name>
<dbReference type="PROSITE" id="PS51257">
    <property type="entry name" value="PROKAR_LIPOPROTEIN"/>
    <property type="match status" value="1"/>
</dbReference>
<keyword evidence="1" id="KW-0732">Signal</keyword>
<dbReference type="OrthoDB" id="7410073at2"/>
<sequence>MAHRFAKLALFGPVLAVAAGCSAVSASNDTRAISLNVVEGADSVEIQVIANSTVTQQIEFKAELTGASNSRHNSSSTVAAGDKQVLSRMKISSGDGWCAKVDVTEASGAKYTLTAGDCGLL</sequence>
<reference evidence="2 3" key="1">
    <citation type="submission" date="2014-04" db="EMBL/GenBank/DDBJ databases">
        <title>A comprehensive comparison of genomes of Erythrobacter spp. strains.</title>
        <authorList>
            <person name="Zheng Q."/>
        </authorList>
    </citation>
    <scope>NUCLEOTIDE SEQUENCE [LARGE SCALE GENOMIC DNA]</scope>
    <source>
        <strain evidence="2 3">DSM 6997</strain>
    </source>
</reference>
<evidence type="ECO:0000256" key="1">
    <source>
        <dbReference type="SAM" id="SignalP"/>
    </source>
</evidence>
<dbReference type="RefSeq" id="WP_034959556.1">
    <property type="nucleotide sequence ID" value="NZ_JMIW01000003.1"/>
</dbReference>
<comment type="caution">
    <text evidence="2">The sequence shown here is derived from an EMBL/GenBank/DDBJ whole genome shotgun (WGS) entry which is preliminary data.</text>
</comment>
<dbReference type="EMBL" id="JMIW01000003">
    <property type="protein sequence ID" value="KEO90079.1"/>
    <property type="molecule type" value="Genomic_DNA"/>
</dbReference>
<feature type="signal peptide" evidence="1">
    <location>
        <begin position="1"/>
        <end position="18"/>
    </location>
</feature>
<proteinExistence type="predicted"/>